<protein>
    <submittedName>
        <fullName evidence="2">Ata19 protein</fullName>
    </submittedName>
</protein>
<proteinExistence type="predicted"/>
<reference evidence="2" key="3">
    <citation type="journal article" date="2002" name="Eur. J. Biochem.">
        <title>Identification of a set of genes involved in the biosynthesis of the aminonucleoside moiety of antibiotic A201A from Streptomyces capreolus.</title>
        <authorList>
            <person name="Saugar I."/>
            <person name="Sanz E."/>
            <person name="Rubio M.A."/>
            <person name="Espinosa J.C."/>
            <person name="Jimenez A."/>
        </authorList>
    </citation>
    <scope>NUCLEOTIDE SEQUENCE</scope>
    <source>
        <strain evidence="2">NRRL3817</strain>
    </source>
</reference>
<dbReference type="InterPro" id="IPR009081">
    <property type="entry name" value="PP-bd_ACP"/>
</dbReference>
<dbReference type="EMBL" id="X84374">
    <property type="protein sequence ID" value="CAD62195.1"/>
    <property type="molecule type" value="Genomic_DNA"/>
</dbReference>
<reference evidence="2" key="4">
    <citation type="submission" date="2002-03" db="EMBL/GenBank/DDBJ databases">
        <title>Cloning and heterologous expression of the antibiotic A201A biosynthetic gene cluster.</title>
        <authorList>
            <person name="Sanz E."/>
            <person name="Saugar I."/>
            <person name="Jimenez A."/>
        </authorList>
    </citation>
    <scope>NUCLEOTIDE SEQUENCE</scope>
    <source>
        <strain evidence="2">NRRL3817</strain>
    </source>
</reference>
<feature type="domain" description="Carrier" evidence="1">
    <location>
        <begin position="10"/>
        <end position="87"/>
    </location>
</feature>
<dbReference type="AlphaFoldDB" id="Q83W16"/>
<evidence type="ECO:0000259" key="1">
    <source>
        <dbReference type="PROSITE" id="PS50075"/>
    </source>
</evidence>
<accession>Q83W16</accession>
<dbReference type="SUPFAM" id="SSF47336">
    <property type="entry name" value="ACP-like"/>
    <property type="match status" value="1"/>
</dbReference>
<sequence length="95" mass="10304">MTATDDTRRDHVIELVKKALADRPHIADPDSLTADTPLGAAGVDSLDLIVIFSYFEKHWAIPFDDDVLDPGLFDTFGSLAATLLAQADAHGRELV</sequence>
<name>Q83W16_STRMP</name>
<organism evidence="2">
    <name type="scientific">Saccharothrix mutabilis subsp. capreolus</name>
    <name type="common">Streptomyces capreolus</name>
    <dbReference type="NCBI Taxonomy" id="66854"/>
    <lineage>
        <taxon>Bacteria</taxon>
        <taxon>Bacillati</taxon>
        <taxon>Actinomycetota</taxon>
        <taxon>Actinomycetes</taxon>
        <taxon>Pseudonocardiales</taxon>
        <taxon>Pseudonocardiaceae</taxon>
        <taxon>Saccharothrix</taxon>
    </lineage>
</organism>
<dbReference type="InterPro" id="IPR036736">
    <property type="entry name" value="ACP-like_sf"/>
</dbReference>
<reference evidence="2" key="2">
    <citation type="journal article" date="1997" name="Eur. J. Biochem.">
        <title>The aminonucleoside antibiotic A201A is inactivated by a phosphotransferase activity from Streptomyces capreolus NRRL 3817, the producing organism. Isolation and molecular characterization of the relevant encoding gene and its DNA flanking regions.</title>
        <authorList>
            <person name="Barrasa M.I."/>
            <person name="Tercero J.A."/>
            <person name="Jimenez A."/>
        </authorList>
    </citation>
    <scope>NUCLEOTIDE SEQUENCE</scope>
    <source>
        <strain evidence="2">NRRL3817</strain>
    </source>
</reference>
<reference evidence="2" key="5">
    <citation type="submission" date="2003-01" db="EMBL/GenBank/DDBJ databases">
        <authorList>
            <person name="Saugar I."/>
        </authorList>
    </citation>
    <scope>NUCLEOTIDE SEQUENCE</scope>
    <source>
        <strain evidence="2">NRRL3817</strain>
    </source>
</reference>
<evidence type="ECO:0000313" key="2">
    <source>
        <dbReference type="EMBL" id="CAD62195.1"/>
    </source>
</evidence>
<reference evidence="2" key="1">
    <citation type="journal article" date="1995" name="Eur. J. Biochem.">
        <title>The ard1 gene from Streptomyces capreolus encodes a polypeptide of the ABC-transporters superfamily which confers resistance to the aminonucleoside antibiotic A201A.</title>
        <authorList>
            <person name="Barrasa M.I."/>
            <person name="Tercero J.A."/>
            <person name="Lacalle R.A."/>
            <person name="Jimenez A."/>
        </authorList>
    </citation>
    <scope>NUCLEOTIDE SEQUENCE</scope>
    <source>
        <strain evidence="2">NRRL3817</strain>
    </source>
</reference>
<gene>
    <name evidence="2" type="primary">ata19</name>
</gene>
<dbReference type="Gene3D" id="1.10.1200.10">
    <property type="entry name" value="ACP-like"/>
    <property type="match status" value="1"/>
</dbReference>
<dbReference type="Pfam" id="PF00550">
    <property type="entry name" value="PP-binding"/>
    <property type="match status" value="1"/>
</dbReference>
<dbReference type="PROSITE" id="PS50075">
    <property type="entry name" value="CARRIER"/>
    <property type="match status" value="1"/>
</dbReference>